<proteinExistence type="predicted"/>
<evidence type="ECO:0000313" key="2">
    <source>
        <dbReference type="Proteomes" id="UP001434737"/>
    </source>
</evidence>
<name>A0ABZ3F254_9HELI</name>
<protein>
    <submittedName>
        <fullName evidence="1">Uncharacterized protein</fullName>
    </submittedName>
</protein>
<dbReference type="Proteomes" id="UP001434737">
    <property type="component" value="Chromosome"/>
</dbReference>
<organism evidence="1 2">
    <name type="scientific">Helicobacter mastomyrinus</name>
    <dbReference type="NCBI Taxonomy" id="287948"/>
    <lineage>
        <taxon>Bacteria</taxon>
        <taxon>Pseudomonadati</taxon>
        <taxon>Campylobacterota</taxon>
        <taxon>Epsilonproteobacteria</taxon>
        <taxon>Campylobacterales</taxon>
        <taxon>Helicobacteraceae</taxon>
        <taxon>Helicobacter</taxon>
    </lineage>
</organism>
<reference evidence="1 2" key="1">
    <citation type="submission" date="2024-02" db="EMBL/GenBank/DDBJ databases">
        <title>Genome and pathogenicity analysis of Helicobacter mastomyrinus isolated from mice.</title>
        <authorList>
            <person name="Zhu L."/>
        </authorList>
    </citation>
    <scope>NUCLEOTIDE SEQUENCE [LARGE SCALE GENOMIC DNA]</scope>
    <source>
        <strain evidence="1 2">Hm-17</strain>
    </source>
</reference>
<dbReference type="EMBL" id="CP145316">
    <property type="protein sequence ID" value="XAM17206.1"/>
    <property type="molecule type" value="Genomic_DNA"/>
</dbReference>
<gene>
    <name evidence="1" type="ORF">V3I05_05805</name>
</gene>
<keyword evidence="2" id="KW-1185">Reference proteome</keyword>
<sequence length="106" mass="12533">MSIKSLIKNNAIYQAYIRPLLLAYKHKREKAMNDETYFLKRHKKIFGYKADFRNPHTFNEKIIHRILFDRNPIYTILSDKLKARIYISHILKDMADSSCARGGVVC</sequence>
<accession>A0ABZ3F254</accession>
<dbReference type="RefSeq" id="WP_295698905.1">
    <property type="nucleotide sequence ID" value="NZ_CP145316.1"/>
</dbReference>
<evidence type="ECO:0000313" key="1">
    <source>
        <dbReference type="EMBL" id="XAM17206.1"/>
    </source>
</evidence>